<dbReference type="STRING" id="1429867.A0A0G4PEE3"/>
<dbReference type="InterPro" id="IPR036452">
    <property type="entry name" value="Ribo_hydro-like"/>
</dbReference>
<protein>
    <submittedName>
        <fullName evidence="1">Str. FM013</fullName>
    </submittedName>
</protein>
<dbReference type="GO" id="GO:0016799">
    <property type="term" value="F:hydrolase activity, hydrolyzing N-glycosyl compounds"/>
    <property type="evidence" value="ECO:0007669"/>
    <property type="project" value="InterPro"/>
</dbReference>
<organism evidence="1 2">
    <name type="scientific">Penicillium camemberti (strain FM 013)</name>
    <dbReference type="NCBI Taxonomy" id="1429867"/>
    <lineage>
        <taxon>Eukaryota</taxon>
        <taxon>Fungi</taxon>
        <taxon>Dikarya</taxon>
        <taxon>Ascomycota</taxon>
        <taxon>Pezizomycotina</taxon>
        <taxon>Eurotiomycetes</taxon>
        <taxon>Eurotiomycetidae</taxon>
        <taxon>Eurotiales</taxon>
        <taxon>Aspergillaceae</taxon>
        <taxon>Penicillium</taxon>
    </lineage>
</organism>
<keyword evidence="2" id="KW-1185">Reference proteome</keyword>
<dbReference type="Proteomes" id="UP000053732">
    <property type="component" value="Unassembled WGS sequence"/>
</dbReference>
<gene>
    <name evidence="1" type="ORF">PCAMFM013_S012g000298</name>
</gene>
<evidence type="ECO:0000313" key="1">
    <source>
        <dbReference type="EMBL" id="CRL24688.1"/>
    </source>
</evidence>
<accession>A0A0G4PEE3</accession>
<name>A0A0G4PEE3_PENC3</name>
<proteinExistence type="predicted"/>
<dbReference type="SUPFAM" id="SSF53590">
    <property type="entry name" value="Nucleoside hydrolase"/>
    <property type="match status" value="1"/>
</dbReference>
<dbReference type="AlphaFoldDB" id="A0A0G4PEE3"/>
<sequence>MVQIGPQVSRAGIHLPRWSIEDIALAMRMDPQFASLAKDLVIMGGYVDLHLPAESSRILQDRPDSWTWVNASPGIRKVNFVFEVDVKKPKHRTLPSLQYPKTCADFK</sequence>
<evidence type="ECO:0000313" key="2">
    <source>
        <dbReference type="Proteomes" id="UP000053732"/>
    </source>
</evidence>
<reference evidence="1 2" key="1">
    <citation type="journal article" date="2014" name="Nat. Commun.">
        <title>Multiple recent horizontal transfers of a large genomic region in cheese making fungi.</title>
        <authorList>
            <person name="Cheeseman K."/>
            <person name="Ropars J."/>
            <person name="Renault P."/>
            <person name="Dupont J."/>
            <person name="Gouzy J."/>
            <person name="Branca A."/>
            <person name="Abraham A.L."/>
            <person name="Ceppi M."/>
            <person name="Conseiller E."/>
            <person name="Debuchy R."/>
            <person name="Malagnac F."/>
            <person name="Goarin A."/>
            <person name="Silar P."/>
            <person name="Lacoste S."/>
            <person name="Sallet E."/>
            <person name="Bensimon A."/>
            <person name="Giraud T."/>
            <person name="Brygoo Y."/>
        </authorList>
    </citation>
    <scope>NUCLEOTIDE SEQUENCE [LARGE SCALE GENOMIC DNA]</scope>
    <source>
        <strain evidence="2">FM 013</strain>
    </source>
</reference>
<dbReference type="EMBL" id="HG793145">
    <property type="protein sequence ID" value="CRL24688.1"/>
    <property type="molecule type" value="Genomic_DNA"/>
</dbReference>